<keyword evidence="7" id="KW-1185">Reference proteome</keyword>
<dbReference type="Proteomes" id="UP000283509">
    <property type="component" value="Unassembled WGS sequence"/>
</dbReference>
<protein>
    <submittedName>
        <fullName evidence="6">Calmodulin-binding transcription activator 1</fullName>
    </submittedName>
</protein>
<sequence>CIYGCYVHSAILPTFHRRCYWLLQNPDIVLVHYLNVPYPDDNKLVMASSISLWADKKEWTKEELISQLKPMFFSEDEPDLNNELEISPSCGGRVYSQISKVSIFHILYLTLPLFYHLQLLTSSLPPSPLPPSSHQCFEFGYLRELLSASIPCVTEGVELKIACLSTPVPACHESSRPAQPAVITTVRLGHTPCVHVMAACCCSHRYRQRVGQGGGGLLILNSGGGVGTTLPHIPHWLAPSRSRRIWGSPIQSPPLPPSSTDRPSYHTPPT</sequence>
<evidence type="ECO:0000256" key="3">
    <source>
        <dbReference type="ARBA" id="ARBA00023242"/>
    </source>
</evidence>
<evidence type="ECO:0000313" key="6">
    <source>
        <dbReference type="EMBL" id="ROT65833.1"/>
    </source>
</evidence>
<dbReference type="GO" id="GO:0006357">
    <property type="term" value="P:regulation of transcription by RNA polymerase II"/>
    <property type="evidence" value="ECO:0007669"/>
    <property type="project" value="TreeGrafter"/>
</dbReference>
<proteinExistence type="predicted"/>
<dbReference type="STRING" id="6689.A0A3R7NSV7"/>
<dbReference type="GO" id="GO:0003712">
    <property type="term" value="F:transcription coregulator activity"/>
    <property type="evidence" value="ECO:0007669"/>
    <property type="project" value="TreeGrafter"/>
</dbReference>
<dbReference type="GO" id="GO:0005634">
    <property type="term" value="C:nucleus"/>
    <property type="evidence" value="ECO:0007669"/>
    <property type="project" value="UniProtKB-SubCell"/>
</dbReference>
<keyword evidence="2" id="KW-0804">Transcription</keyword>
<reference evidence="6 7" key="2">
    <citation type="submission" date="2019-01" db="EMBL/GenBank/DDBJ databases">
        <title>The decoding of complex shrimp genome reveals the adaptation for benthos swimmer, frequently molting mechanism and breeding impact on genome.</title>
        <authorList>
            <person name="Sun Y."/>
            <person name="Gao Y."/>
            <person name="Yu Y."/>
        </authorList>
    </citation>
    <scope>NUCLEOTIDE SEQUENCE [LARGE SCALE GENOMIC DNA]</scope>
    <source>
        <tissue evidence="6">Muscle</tissue>
    </source>
</reference>
<dbReference type="PROSITE" id="PS51437">
    <property type="entry name" value="CG_1"/>
    <property type="match status" value="1"/>
</dbReference>
<evidence type="ECO:0000256" key="4">
    <source>
        <dbReference type="SAM" id="MobiDB-lite"/>
    </source>
</evidence>
<keyword evidence="3" id="KW-0539">Nucleus</keyword>
<dbReference type="PANTHER" id="PTHR23335:SF1">
    <property type="entry name" value="CALMODULIN-BINDING TRANSCRIPTION ACTIVATOR, ISOFORM F"/>
    <property type="match status" value="1"/>
</dbReference>
<dbReference type="GO" id="GO:0003690">
    <property type="term" value="F:double-stranded DNA binding"/>
    <property type="evidence" value="ECO:0007669"/>
    <property type="project" value="TreeGrafter"/>
</dbReference>
<evidence type="ECO:0000256" key="1">
    <source>
        <dbReference type="ARBA" id="ARBA00004123"/>
    </source>
</evidence>
<evidence type="ECO:0000259" key="5">
    <source>
        <dbReference type="PROSITE" id="PS51437"/>
    </source>
</evidence>
<dbReference type="InterPro" id="IPR005559">
    <property type="entry name" value="CG-1_dom"/>
</dbReference>
<comment type="caution">
    <text evidence="6">The sequence shown here is derived from an EMBL/GenBank/DDBJ whole genome shotgun (WGS) entry which is preliminary data.</text>
</comment>
<dbReference type="EMBL" id="QCYY01003031">
    <property type="protein sequence ID" value="ROT65833.1"/>
    <property type="molecule type" value="Genomic_DNA"/>
</dbReference>
<dbReference type="Pfam" id="PF03859">
    <property type="entry name" value="CG-1"/>
    <property type="match status" value="1"/>
</dbReference>
<accession>A0A3R7NSV7</accession>
<gene>
    <name evidence="6" type="ORF">C7M84_016201</name>
</gene>
<evidence type="ECO:0000313" key="7">
    <source>
        <dbReference type="Proteomes" id="UP000283509"/>
    </source>
</evidence>
<feature type="region of interest" description="Disordered" evidence="4">
    <location>
        <begin position="247"/>
        <end position="270"/>
    </location>
</feature>
<name>A0A3R7NSV7_PENVA</name>
<dbReference type="OrthoDB" id="407555at2759"/>
<comment type="subcellular location">
    <subcellularLocation>
        <location evidence="1">Nucleus</location>
    </subcellularLocation>
</comment>
<organism evidence="6 7">
    <name type="scientific">Penaeus vannamei</name>
    <name type="common">Whiteleg shrimp</name>
    <name type="synonym">Litopenaeus vannamei</name>
    <dbReference type="NCBI Taxonomy" id="6689"/>
    <lineage>
        <taxon>Eukaryota</taxon>
        <taxon>Metazoa</taxon>
        <taxon>Ecdysozoa</taxon>
        <taxon>Arthropoda</taxon>
        <taxon>Crustacea</taxon>
        <taxon>Multicrustacea</taxon>
        <taxon>Malacostraca</taxon>
        <taxon>Eumalacostraca</taxon>
        <taxon>Eucarida</taxon>
        <taxon>Decapoda</taxon>
        <taxon>Dendrobranchiata</taxon>
        <taxon>Penaeoidea</taxon>
        <taxon>Penaeidae</taxon>
        <taxon>Penaeus</taxon>
    </lineage>
</organism>
<evidence type="ECO:0000256" key="2">
    <source>
        <dbReference type="ARBA" id="ARBA00023163"/>
    </source>
</evidence>
<feature type="non-terminal residue" evidence="6">
    <location>
        <position position="1"/>
    </location>
</feature>
<dbReference type="PANTHER" id="PTHR23335">
    <property type="entry name" value="CALMODULIN-BINDING TRANSCRIPTION ACTIVATOR CAMTA"/>
    <property type="match status" value="1"/>
</dbReference>
<feature type="domain" description="CG-1" evidence="5">
    <location>
        <begin position="1"/>
        <end position="42"/>
    </location>
</feature>
<reference evidence="6 7" key="1">
    <citation type="submission" date="2018-04" db="EMBL/GenBank/DDBJ databases">
        <authorList>
            <person name="Zhang X."/>
            <person name="Yuan J."/>
            <person name="Li F."/>
            <person name="Xiang J."/>
        </authorList>
    </citation>
    <scope>NUCLEOTIDE SEQUENCE [LARGE SCALE GENOMIC DNA]</scope>
    <source>
        <tissue evidence="6">Muscle</tissue>
    </source>
</reference>
<dbReference type="AlphaFoldDB" id="A0A3R7NSV7"/>